<dbReference type="GO" id="GO:0006952">
    <property type="term" value="P:defense response"/>
    <property type="evidence" value="ECO:0007669"/>
    <property type="project" value="UniProtKB-KW"/>
</dbReference>
<dbReference type="Pfam" id="PF23247">
    <property type="entry name" value="LRR_RPS2"/>
    <property type="match status" value="1"/>
</dbReference>
<keyword evidence="3" id="KW-0677">Repeat</keyword>
<dbReference type="InterPro" id="IPR036388">
    <property type="entry name" value="WH-like_DNA-bd_sf"/>
</dbReference>
<evidence type="ECO:0000256" key="3">
    <source>
        <dbReference type="ARBA" id="ARBA00022737"/>
    </source>
</evidence>
<evidence type="ECO:0000259" key="7">
    <source>
        <dbReference type="Pfam" id="PF00931"/>
    </source>
</evidence>
<dbReference type="InterPro" id="IPR042197">
    <property type="entry name" value="Apaf_helical"/>
</dbReference>
<dbReference type="Gene3D" id="3.80.10.10">
    <property type="entry name" value="Ribonuclease Inhibitor"/>
    <property type="match status" value="2"/>
</dbReference>
<dbReference type="Pfam" id="PF00931">
    <property type="entry name" value="NB-ARC"/>
    <property type="match status" value="1"/>
</dbReference>
<evidence type="ECO:0000256" key="4">
    <source>
        <dbReference type="ARBA" id="ARBA00022741"/>
    </source>
</evidence>
<protein>
    <submittedName>
        <fullName evidence="10">Uncharacterized protein</fullName>
    </submittedName>
</protein>
<keyword evidence="5" id="KW-0611">Plant defense</keyword>
<keyword evidence="2" id="KW-0433">Leucine-rich repeat</keyword>
<dbReference type="EnsemblPlants" id="Bo9g037010.1">
    <property type="protein sequence ID" value="Bo9g037010.1"/>
    <property type="gene ID" value="Bo9g037010"/>
</dbReference>
<evidence type="ECO:0000256" key="5">
    <source>
        <dbReference type="ARBA" id="ARBA00022821"/>
    </source>
</evidence>
<keyword evidence="6" id="KW-0067">ATP-binding</keyword>
<dbReference type="InterPro" id="IPR027417">
    <property type="entry name" value="P-loop_NTPase"/>
</dbReference>
<evidence type="ECO:0000256" key="1">
    <source>
        <dbReference type="ARBA" id="ARBA00008894"/>
    </source>
</evidence>
<keyword evidence="4" id="KW-0547">Nucleotide-binding</keyword>
<dbReference type="InterPro" id="IPR058922">
    <property type="entry name" value="WHD_DRP"/>
</dbReference>
<evidence type="ECO:0000256" key="6">
    <source>
        <dbReference type="ARBA" id="ARBA00022840"/>
    </source>
</evidence>
<evidence type="ECO:0000259" key="9">
    <source>
        <dbReference type="Pfam" id="PF23559"/>
    </source>
</evidence>
<dbReference type="AlphaFoldDB" id="A0A0D3E4R0"/>
<evidence type="ECO:0000256" key="2">
    <source>
        <dbReference type="ARBA" id="ARBA00022614"/>
    </source>
</evidence>
<dbReference type="GO" id="GO:0043531">
    <property type="term" value="F:ADP binding"/>
    <property type="evidence" value="ECO:0007669"/>
    <property type="project" value="InterPro"/>
</dbReference>
<dbReference type="InterPro" id="IPR050905">
    <property type="entry name" value="Plant_NBS-LRR"/>
</dbReference>
<name>A0A0D3E4R0_BRAOL</name>
<dbReference type="SUPFAM" id="SSF52058">
    <property type="entry name" value="L domain-like"/>
    <property type="match status" value="1"/>
</dbReference>
<feature type="domain" description="Disease resistance protein At4g27190-like leucine-rich repeats" evidence="8">
    <location>
        <begin position="553"/>
        <end position="657"/>
    </location>
</feature>
<dbReference type="InterPro" id="IPR057135">
    <property type="entry name" value="At4g27190-like_LRR"/>
</dbReference>
<dbReference type="PANTHER" id="PTHR33463">
    <property type="entry name" value="NB-ARC DOMAIN-CONTAINING PROTEIN-RELATED"/>
    <property type="match status" value="1"/>
</dbReference>
<feature type="domain" description="NB-ARC" evidence="7">
    <location>
        <begin position="1"/>
        <end position="167"/>
    </location>
</feature>
<dbReference type="Gene3D" id="1.10.10.10">
    <property type="entry name" value="Winged helix-like DNA-binding domain superfamily/Winged helix DNA-binding domain"/>
    <property type="match status" value="1"/>
</dbReference>
<dbReference type="Pfam" id="PF13855">
    <property type="entry name" value="LRR_8"/>
    <property type="match status" value="1"/>
</dbReference>
<dbReference type="Proteomes" id="UP000032141">
    <property type="component" value="Chromosome C9"/>
</dbReference>
<dbReference type="OMA" id="DHRISKH"/>
<keyword evidence="11" id="KW-1185">Reference proteome</keyword>
<dbReference type="GO" id="GO:0005524">
    <property type="term" value="F:ATP binding"/>
    <property type="evidence" value="ECO:0007669"/>
    <property type="project" value="UniProtKB-KW"/>
</dbReference>
<dbReference type="HOGENOM" id="CLU_000427_4_1_1"/>
<evidence type="ECO:0000313" key="11">
    <source>
        <dbReference type="Proteomes" id="UP000032141"/>
    </source>
</evidence>
<dbReference type="InterPro" id="IPR002182">
    <property type="entry name" value="NB-ARC"/>
</dbReference>
<dbReference type="FunFam" id="3.40.50.300:FF:001091">
    <property type="entry name" value="Probable disease resistance protein At1g61300"/>
    <property type="match status" value="1"/>
</dbReference>
<reference evidence="10" key="2">
    <citation type="submission" date="2015-03" db="UniProtKB">
        <authorList>
            <consortium name="EnsemblPlants"/>
        </authorList>
    </citation>
    <scope>IDENTIFICATION</scope>
</reference>
<comment type="similarity">
    <text evidence="1">Belongs to the disease resistance NB-LRR family.</text>
</comment>
<accession>A0A0D3E4R0</accession>
<dbReference type="PRINTS" id="PR00364">
    <property type="entry name" value="DISEASERSIST"/>
</dbReference>
<sequence>MLETVWNHLMEDGVGIMGLYGMGGVGKTTLLKQNNNKFLENEDDFDIVIWIVVSKDLQIQNIQEELATKLGLAGEDWILKNEHQKACEVHNVLRRKKFLLLLDDIWTKVDLTEIGVPYPSRKNGRKVVFTTRSQEVCGRMGVDVEMEVQCLQFQDAFDLFKTKVGEITLRSDPNIQNLASIVAKKCHGLPLALNVIGEAMASKRTIQEWQHAIDVLTSYASEFFGMEDEILPILKYSYDNLKSEHVKSCLLYCALFPEDHRISKHGLVEYMICEGIIDGSESMERAQNKGYEIIGSLIRASLLMEDEKKALREVFMHDVVREMALWIASDFGKHKDNFIVRAGVGLQELPSVKNWNVVKRMSLMSNKIGRVSGSDGCLELTTLFLQKNKKTLVSISGEFFRFMPRLVVLDLSYNINLSELPGEISELVSLKYLNMSFTGIQCLPVGFLELKNLIHLDLEDTSELSSIVGISALVNLKSQHTGGVTSLGTIRNLNHRNHLWFSSRSVFQLSQALAVKSCQLKSSNISLLSSMEKVHELLLDGCTFSDIKMDVPENAYFMNLSRITLQHCECVRDLTWLMFASNLTVLFICDVKEVEGIISKEKVYVGEESSDIVPFQKLRTLRLIDLPELKTMYWSSLPFRCLTKIVVFNCPKLRKLLK</sequence>
<dbReference type="InterPro" id="IPR032675">
    <property type="entry name" value="LRR_dom_sf"/>
</dbReference>
<dbReference type="InterPro" id="IPR001611">
    <property type="entry name" value="Leu-rich_rpt"/>
</dbReference>
<dbReference type="Gene3D" id="1.10.8.430">
    <property type="entry name" value="Helical domain of apoptotic protease-activating factors"/>
    <property type="match status" value="1"/>
</dbReference>
<reference evidence="10 11" key="1">
    <citation type="journal article" date="2014" name="Genome Biol.">
        <title>Transcriptome and methylome profiling reveals relics of genome dominance in the mesopolyploid Brassica oleracea.</title>
        <authorList>
            <person name="Parkin I.A."/>
            <person name="Koh C."/>
            <person name="Tang H."/>
            <person name="Robinson S.J."/>
            <person name="Kagale S."/>
            <person name="Clarke W.E."/>
            <person name="Town C.D."/>
            <person name="Nixon J."/>
            <person name="Krishnakumar V."/>
            <person name="Bidwell S.L."/>
            <person name="Denoeud F."/>
            <person name="Belcram H."/>
            <person name="Links M.G."/>
            <person name="Just J."/>
            <person name="Clarke C."/>
            <person name="Bender T."/>
            <person name="Huebert T."/>
            <person name="Mason A.S."/>
            <person name="Pires J.C."/>
            <person name="Barker G."/>
            <person name="Moore J."/>
            <person name="Walley P.G."/>
            <person name="Manoli S."/>
            <person name="Batley J."/>
            <person name="Edwards D."/>
            <person name="Nelson M.N."/>
            <person name="Wang X."/>
            <person name="Paterson A.H."/>
            <person name="King G."/>
            <person name="Bancroft I."/>
            <person name="Chalhoub B."/>
            <person name="Sharpe A.G."/>
        </authorList>
    </citation>
    <scope>NUCLEOTIDE SEQUENCE</scope>
    <source>
        <strain evidence="10 11">cv. TO1000</strain>
    </source>
</reference>
<proteinExistence type="inferred from homology"/>
<evidence type="ECO:0000259" key="8">
    <source>
        <dbReference type="Pfam" id="PF23247"/>
    </source>
</evidence>
<dbReference type="FunFam" id="1.10.8.430:FF:000003">
    <property type="entry name" value="Probable disease resistance protein At5g66910"/>
    <property type="match status" value="1"/>
</dbReference>
<dbReference type="Gene3D" id="3.40.50.300">
    <property type="entry name" value="P-loop containing nucleotide triphosphate hydrolases"/>
    <property type="match status" value="1"/>
</dbReference>
<dbReference type="eggNOG" id="KOG4658">
    <property type="taxonomic scope" value="Eukaryota"/>
</dbReference>
<dbReference type="Gramene" id="Bo9g037010.1">
    <property type="protein sequence ID" value="Bo9g037010.1"/>
    <property type="gene ID" value="Bo9g037010"/>
</dbReference>
<dbReference type="Pfam" id="PF23559">
    <property type="entry name" value="WHD_DRP"/>
    <property type="match status" value="1"/>
</dbReference>
<feature type="domain" description="Disease resistance protein winged helix" evidence="9">
    <location>
        <begin position="255"/>
        <end position="324"/>
    </location>
</feature>
<dbReference type="FunFam" id="1.10.10.10:FF:000322">
    <property type="entry name" value="Probable disease resistance protein At1g63360"/>
    <property type="match status" value="1"/>
</dbReference>
<organism evidence="10 11">
    <name type="scientific">Brassica oleracea var. oleracea</name>
    <dbReference type="NCBI Taxonomy" id="109376"/>
    <lineage>
        <taxon>Eukaryota</taxon>
        <taxon>Viridiplantae</taxon>
        <taxon>Streptophyta</taxon>
        <taxon>Embryophyta</taxon>
        <taxon>Tracheophyta</taxon>
        <taxon>Spermatophyta</taxon>
        <taxon>Magnoliopsida</taxon>
        <taxon>eudicotyledons</taxon>
        <taxon>Gunneridae</taxon>
        <taxon>Pentapetalae</taxon>
        <taxon>rosids</taxon>
        <taxon>malvids</taxon>
        <taxon>Brassicales</taxon>
        <taxon>Brassicaceae</taxon>
        <taxon>Brassiceae</taxon>
        <taxon>Brassica</taxon>
    </lineage>
</organism>
<dbReference type="SUPFAM" id="SSF52540">
    <property type="entry name" value="P-loop containing nucleoside triphosphate hydrolases"/>
    <property type="match status" value="1"/>
</dbReference>
<evidence type="ECO:0000313" key="10">
    <source>
        <dbReference type="EnsemblPlants" id="Bo9g037010.1"/>
    </source>
</evidence>
<dbReference type="PANTHER" id="PTHR33463:SF220">
    <property type="entry name" value="NB-ARC DOMAIN-CONTAINING PROTEIN"/>
    <property type="match status" value="1"/>
</dbReference>